<organism evidence="1 2">
    <name type="scientific">Desulfomicrobium orale DSM 12838</name>
    <dbReference type="NCBI Taxonomy" id="888061"/>
    <lineage>
        <taxon>Bacteria</taxon>
        <taxon>Pseudomonadati</taxon>
        <taxon>Thermodesulfobacteriota</taxon>
        <taxon>Desulfovibrionia</taxon>
        <taxon>Desulfovibrionales</taxon>
        <taxon>Desulfomicrobiaceae</taxon>
        <taxon>Desulfomicrobium</taxon>
    </lineage>
</organism>
<keyword evidence="2" id="KW-1185">Reference proteome</keyword>
<name>A0A0X8JNL2_9BACT</name>
<dbReference type="AlphaFoldDB" id="A0A0X8JNL2"/>
<dbReference type="Proteomes" id="UP000063964">
    <property type="component" value="Chromosome"/>
</dbReference>
<sequence>MALDYQFFVLCHQKFEAGEELWQRSIVAPFTLLEVELEILLHFIKLCQAAFCKAPECFDTVDVDRFFRKMSGFVDAEALLSG</sequence>
<dbReference type="KEGG" id="doa:AXF15_02290"/>
<gene>
    <name evidence="1" type="ORF">AXF15_02290</name>
</gene>
<reference evidence="2" key="1">
    <citation type="submission" date="2016-02" db="EMBL/GenBank/DDBJ databases">
        <authorList>
            <person name="Holder M.E."/>
            <person name="Ajami N.J."/>
            <person name="Petrosino J.F."/>
        </authorList>
    </citation>
    <scope>NUCLEOTIDE SEQUENCE [LARGE SCALE GENOMIC DNA]</scope>
    <source>
        <strain evidence="2">DSM 12838</strain>
    </source>
</reference>
<evidence type="ECO:0000313" key="2">
    <source>
        <dbReference type="Proteomes" id="UP000063964"/>
    </source>
</evidence>
<dbReference type="STRING" id="888061.AXF15_02290"/>
<dbReference type="EMBL" id="CP014230">
    <property type="protein sequence ID" value="AMD92050.1"/>
    <property type="molecule type" value="Genomic_DNA"/>
</dbReference>
<evidence type="ECO:0000313" key="1">
    <source>
        <dbReference type="EMBL" id="AMD92050.1"/>
    </source>
</evidence>
<protein>
    <submittedName>
        <fullName evidence="1">Uncharacterized protein</fullName>
    </submittedName>
</protein>
<accession>A0A0X8JNL2</accession>
<proteinExistence type="predicted"/>